<dbReference type="RefSeq" id="XP_016225152.1">
    <property type="nucleotide sequence ID" value="XM_016369364.1"/>
</dbReference>
<dbReference type="OMA" id="FRICGMK"/>
<dbReference type="PANTHER" id="PTHR12400">
    <property type="entry name" value="INOSITOL POLYPHOSPHATE KINASE"/>
    <property type="match status" value="1"/>
</dbReference>
<dbReference type="GO" id="GO:0000824">
    <property type="term" value="F:inositol-1,4,5,6-tetrakisphosphate 3-kinase activity"/>
    <property type="evidence" value="ECO:0007669"/>
    <property type="project" value="TreeGrafter"/>
</dbReference>
<evidence type="ECO:0000256" key="2">
    <source>
        <dbReference type="ARBA" id="ARBA00022679"/>
    </source>
</evidence>
<evidence type="ECO:0000313" key="7">
    <source>
        <dbReference type="Proteomes" id="UP000054302"/>
    </source>
</evidence>
<dbReference type="EC" id="2.7.-.-" evidence="4"/>
<evidence type="ECO:0000256" key="3">
    <source>
        <dbReference type="ARBA" id="ARBA00022777"/>
    </source>
</evidence>
<dbReference type="VEuPathDB" id="FungiDB:PV10_04782"/>
<name>A0A0D2A3L8_EXOME</name>
<dbReference type="GO" id="GO:0046854">
    <property type="term" value="P:phosphatidylinositol phosphate biosynthetic process"/>
    <property type="evidence" value="ECO:0007669"/>
    <property type="project" value="TreeGrafter"/>
</dbReference>
<evidence type="ECO:0000256" key="4">
    <source>
        <dbReference type="RuleBase" id="RU363090"/>
    </source>
</evidence>
<dbReference type="GO" id="GO:0008440">
    <property type="term" value="F:inositol-1,4,5-trisphosphate 3-kinase activity"/>
    <property type="evidence" value="ECO:0007669"/>
    <property type="project" value="TreeGrafter"/>
</dbReference>
<dbReference type="GeneID" id="27322627"/>
<feature type="compositionally biased region" description="Acidic residues" evidence="5">
    <location>
        <begin position="312"/>
        <end position="330"/>
    </location>
</feature>
<dbReference type="InterPro" id="IPR038286">
    <property type="entry name" value="IPK_sf"/>
</dbReference>
<dbReference type="PANTHER" id="PTHR12400:SF103">
    <property type="entry name" value="INOSITOL POLYPHOSPHATE MULTIKINASE"/>
    <property type="match status" value="1"/>
</dbReference>
<dbReference type="Gene3D" id="3.30.470.160">
    <property type="entry name" value="Inositol polyphosphate kinase"/>
    <property type="match status" value="1"/>
</dbReference>
<feature type="region of interest" description="Disordered" evidence="5">
    <location>
        <begin position="303"/>
        <end position="332"/>
    </location>
</feature>
<protein>
    <recommendedName>
        <fullName evidence="4">Kinase</fullName>
        <ecNumber evidence="4">2.7.-.-</ecNumber>
    </recommendedName>
</protein>
<evidence type="ECO:0000256" key="1">
    <source>
        <dbReference type="ARBA" id="ARBA00007374"/>
    </source>
</evidence>
<dbReference type="GO" id="GO:0005737">
    <property type="term" value="C:cytoplasm"/>
    <property type="evidence" value="ECO:0007669"/>
    <property type="project" value="TreeGrafter"/>
</dbReference>
<proteinExistence type="inferred from homology"/>
<dbReference type="EMBL" id="KN847522">
    <property type="protein sequence ID" value="KIV93578.1"/>
    <property type="molecule type" value="Genomic_DNA"/>
</dbReference>
<comment type="similarity">
    <text evidence="1 4">Belongs to the inositol phosphokinase (IPK) family.</text>
</comment>
<organism evidence="6 7">
    <name type="scientific">Exophiala mesophila</name>
    <name type="common">Black yeast-like fungus</name>
    <dbReference type="NCBI Taxonomy" id="212818"/>
    <lineage>
        <taxon>Eukaryota</taxon>
        <taxon>Fungi</taxon>
        <taxon>Dikarya</taxon>
        <taxon>Ascomycota</taxon>
        <taxon>Pezizomycotina</taxon>
        <taxon>Eurotiomycetes</taxon>
        <taxon>Chaetothyriomycetidae</taxon>
        <taxon>Chaetothyriales</taxon>
        <taxon>Herpotrichiellaceae</taxon>
        <taxon>Exophiala</taxon>
    </lineage>
</organism>
<dbReference type="SUPFAM" id="SSF56104">
    <property type="entry name" value="SAICAR synthase-like"/>
    <property type="match status" value="1"/>
</dbReference>
<evidence type="ECO:0000313" key="6">
    <source>
        <dbReference type="EMBL" id="KIV93578.1"/>
    </source>
</evidence>
<sequence length="376" mass="41057">MADTRPSKKLAMPSESELVSFEHGAAGHDGISSNASGSLLIKPCVQAEIDFYESAKDHPMFQAHMPTFIGALNQHDDQDAVAPLLESNTNGVVAPPPPAEGVDTTTNDPIPTPGPIKRASTWKPSGGQKLDTGLAIVLENVTAGFTRPNVLDVKLGARLWDDDAPMSKRRRLDEVAAETTSGSLGFRVAGMKIYVGPTPSSDSEEEPNVEFKDGYMSYNKNYGRGFDETNVSNAFTTYLGINSKNPETVKPRAKLLASRILRELESIQYVLENEESRMYSASVLFVYEGDDEALETGLKIEHEAAEKGNQEGVDEDDEEEEPMEDEDGDEIVPQRVLETRLIDFAHASWTPGKGPDENALQGIRSLIAIFKQLLDS</sequence>
<keyword evidence="3 4" id="KW-0418">Kinase</keyword>
<dbReference type="Proteomes" id="UP000054302">
    <property type="component" value="Unassembled WGS sequence"/>
</dbReference>
<evidence type="ECO:0000256" key="5">
    <source>
        <dbReference type="SAM" id="MobiDB-lite"/>
    </source>
</evidence>
<keyword evidence="2 4" id="KW-0808">Transferase</keyword>
<gene>
    <name evidence="6" type="ORF">PV10_04782</name>
</gene>
<dbReference type="OrthoDB" id="338650at2759"/>
<dbReference type="GO" id="GO:0005634">
    <property type="term" value="C:nucleus"/>
    <property type="evidence" value="ECO:0007669"/>
    <property type="project" value="TreeGrafter"/>
</dbReference>
<dbReference type="InterPro" id="IPR005522">
    <property type="entry name" value="IPK"/>
</dbReference>
<keyword evidence="7" id="KW-1185">Reference proteome</keyword>
<accession>A0A0D2A3L8</accession>
<reference evidence="6 7" key="1">
    <citation type="submission" date="2015-01" db="EMBL/GenBank/DDBJ databases">
        <title>The Genome Sequence of Exophiala mesophila CBS40295.</title>
        <authorList>
            <consortium name="The Broad Institute Genomics Platform"/>
            <person name="Cuomo C."/>
            <person name="de Hoog S."/>
            <person name="Gorbushina A."/>
            <person name="Stielow B."/>
            <person name="Teixiera M."/>
            <person name="Abouelleil A."/>
            <person name="Chapman S.B."/>
            <person name="Priest M."/>
            <person name="Young S.K."/>
            <person name="Wortman J."/>
            <person name="Nusbaum C."/>
            <person name="Birren B."/>
        </authorList>
    </citation>
    <scope>NUCLEOTIDE SEQUENCE [LARGE SCALE GENOMIC DNA]</scope>
    <source>
        <strain evidence="6 7">CBS 40295</strain>
    </source>
</reference>
<dbReference type="STRING" id="212818.A0A0D2A3L8"/>
<dbReference type="HOGENOM" id="CLU_042569_3_0_1"/>
<dbReference type="Pfam" id="PF03770">
    <property type="entry name" value="IPK"/>
    <property type="match status" value="1"/>
</dbReference>
<dbReference type="AlphaFoldDB" id="A0A0D2A3L8"/>
<dbReference type="GO" id="GO:0032958">
    <property type="term" value="P:inositol phosphate biosynthetic process"/>
    <property type="evidence" value="ECO:0007669"/>
    <property type="project" value="InterPro"/>
</dbReference>
<feature type="region of interest" description="Disordered" evidence="5">
    <location>
        <begin position="92"/>
        <end position="125"/>
    </location>
</feature>